<dbReference type="STRING" id="966.BTA35_0212285"/>
<sequence length="422" mass="45248">MVLALLLTASNPITHLSLIWPGLLLWTALALSWSQLAVATRRQAGLLMLVGFGSMGWSVIQGADLPWQTAISSNGNLLAMLMAVSFLSMVAAKEPDEEPEALSEGKTALKQTLAGVHLFGAVINMSIVFIMADRFASASGDGNTLKNTQHQVLSRAFCAGAFWSPFFAAVAVALTYAPGANLLVLMQAGIPLAITGILITYFELRPKADSFTGYPMRINSLALPAFLALAVISAHYLFPTLSVLQIISILSPLTAVGVLLFKRKPLVKKLRNHTNTRLARMGNELALFLAAGTMAAGLGTLFTLYSDQLPIPQLTPLVTSLLLLAMLILSLLGVHPVISIATISGLMVPTEPPMDLLAMVFLASWGIGTACSPMSGMNLSLRGRYFISTKQALKNNLHYGVIMWLITSASLWYYNPLSGFNT</sequence>
<feature type="transmembrane region" description="Helical" evidence="1">
    <location>
        <begin position="285"/>
        <end position="305"/>
    </location>
</feature>
<comment type="caution">
    <text evidence="2">The sequence shown here is derived from an EMBL/GenBank/DDBJ whole genome shotgun (WGS) entry which is preliminary data.</text>
</comment>
<feature type="transmembrane region" description="Helical" evidence="1">
    <location>
        <begin position="397"/>
        <end position="414"/>
    </location>
</feature>
<dbReference type="Proteomes" id="UP000190064">
    <property type="component" value="Unassembled WGS sequence"/>
</dbReference>
<feature type="transmembrane region" description="Helical" evidence="1">
    <location>
        <begin position="45"/>
        <end position="63"/>
    </location>
</feature>
<protein>
    <recommendedName>
        <fullName evidence="4">Citrate transporter-like domain-containing protein</fullName>
    </recommendedName>
</protein>
<evidence type="ECO:0000313" key="3">
    <source>
        <dbReference type="Proteomes" id="UP000190064"/>
    </source>
</evidence>
<feature type="transmembrane region" description="Helical" evidence="1">
    <location>
        <begin position="243"/>
        <end position="261"/>
    </location>
</feature>
<feature type="transmembrane region" description="Helical" evidence="1">
    <location>
        <begin position="216"/>
        <end position="237"/>
    </location>
</feature>
<dbReference type="AlphaFoldDB" id="A0A1T1HA59"/>
<keyword evidence="1" id="KW-0812">Transmembrane</keyword>
<feature type="transmembrane region" description="Helical" evidence="1">
    <location>
        <begin position="152"/>
        <end position="176"/>
    </location>
</feature>
<organism evidence="2 3">
    <name type="scientific">Oceanospirillum linum</name>
    <dbReference type="NCBI Taxonomy" id="966"/>
    <lineage>
        <taxon>Bacteria</taxon>
        <taxon>Pseudomonadati</taxon>
        <taxon>Pseudomonadota</taxon>
        <taxon>Gammaproteobacteria</taxon>
        <taxon>Oceanospirillales</taxon>
        <taxon>Oceanospirillaceae</taxon>
        <taxon>Oceanospirillum</taxon>
    </lineage>
</organism>
<reference evidence="2" key="1">
    <citation type="submission" date="2017-02" db="EMBL/GenBank/DDBJ databases">
        <title>Draft Genome Sequence of the Salt Water Bacterium Oceanospirillum linum ATCC 11336.</title>
        <authorList>
            <person name="Trachtenberg A.M."/>
            <person name="Carney J.G."/>
            <person name="Linnane J.D."/>
            <person name="Rheaume B.A."/>
            <person name="Pitts N.L."/>
            <person name="Mykles D.L."/>
            <person name="Maclea K.S."/>
        </authorList>
    </citation>
    <scope>NUCLEOTIDE SEQUENCE [LARGE SCALE GENOMIC DNA]</scope>
    <source>
        <strain evidence="2">ATCC 11336</strain>
    </source>
</reference>
<feature type="transmembrane region" description="Helical" evidence="1">
    <location>
        <begin position="356"/>
        <end position="377"/>
    </location>
</feature>
<gene>
    <name evidence="2" type="ORF">BTA35_0212285</name>
</gene>
<proteinExistence type="predicted"/>
<accession>A0A1T1HA59</accession>
<dbReference type="EMBL" id="MTSD02000005">
    <property type="protein sequence ID" value="OOV86741.1"/>
    <property type="molecule type" value="Genomic_DNA"/>
</dbReference>
<feature type="transmembrane region" description="Helical" evidence="1">
    <location>
        <begin position="112"/>
        <end position="132"/>
    </location>
</feature>
<feature type="transmembrane region" description="Helical" evidence="1">
    <location>
        <begin position="12"/>
        <end position="33"/>
    </location>
</feature>
<keyword evidence="1" id="KW-0472">Membrane</keyword>
<name>A0A1T1HA59_OCELI</name>
<feature type="transmembrane region" description="Helical" evidence="1">
    <location>
        <begin position="182"/>
        <end position="204"/>
    </location>
</feature>
<evidence type="ECO:0000313" key="2">
    <source>
        <dbReference type="EMBL" id="OOV86741.1"/>
    </source>
</evidence>
<evidence type="ECO:0000256" key="1">
    <source>
        <dbReference type="SAM" id="Phobius"/>
    </source>
</evidence>
<keyword evidence="3" id="KW-1185">Reference proteome</keyword>
<evidence type="ECO:0008006" key="4">
    <source>
        <dbReference type="Google" id="ProtNLM"/>
    </source>
</evidence>
<feature type="transmembrane region" description="Helical" evidence="1">
    <location>
        <begin position="317"/>
        <end position="344"/>
    </location>
</feature>
<keyword evidence="1" id="KW-1133">Transmembrane helix</keyword>